<evidence type="ECO:0000313" key="3">
    <source>
        <dbReference type="EMBL" id="WFG39880.1"/>
    </source>
</evidence>
<keyword evidence="4" id="KW-1185">Reference proteome</keyword>
<feature type="compositionally biased region" description="Acidic residues" evidence="1">
    <location>
        <begin position="357"/>
        <end position="366"/>
    </location>
</feature>
<evidence type="ECO:0000256" key="1">
    <source>
        <dbReference type="SAM" id="MobiDB-lite"/>
    </source>
</evidence>
<gene>
    <name evidence="3" type="ORF">GKO48_09705</name>
</gene>
<dbReference type="InterPro" id="IPR018712">
    <property type="entry name" value="Tle1-like_cat"/>
</dbReference>
<feature type="domain" description="T6SS Phospholipase effector Tle1-like catalytic" evidence="2">
    <location>
        <begin position="2"/>
        <end position="296"/>
    </location>
</feature>
<dbReference type="AlphaFoldDB" id="A0AAJ5ZF70"/>
<proteinExistence type="predicted"/>
<dbReference type="PANTHER" id="PTHR33840:SF1">
    <property type="entry name" value="TLE1 PHOSPHOLIPASE DOMAIN-CONTAINING PROTEIN"/>
    <property type="match status" value="1"/>
</dbReference>
<reference evidence="3 4" key="1">
    <citation type="submission" date="2019-11" db="EMBL/GenBank/DDBJ databases">
        <authorList>
            <person name="Cho J.-C."/>
        </authorList>
    </citation>
    <scope>NUCLEOTIDE SEQUENCE [LARGE SCALE GENOMIC DNA]</scope>
    <source>
        <strain evidence="3 4">JH1073</strain>
    </source>
</reference>
<dbReference type="RefSeq" id="WP_342826421.1">
    <property type="nucleotide sequence ID" value="NZ_CP046146.1"/>
</dbReference>
<organism evidence="3 4">
    <name type="scientific">Candidatus Lucifugimonas marina</name>
    <dbReference type="NCBI Taxonomy" id="3038979"/>
    <lineage>
        <taxon>Bacteria</taxon>
        <taxon>Bacillati</taxon>
        <taxon>Chloroflexota</taxon>
        <taxon>Dehalococcoidia</taxon>
        <taxon>SAR202 cluster</taxon>
        <taxon>Candidatus Lucifugimonadales</taxon>
        <taxon>Candidatus Lucifugimonadaceae</taxon>
        <taxon>Candidatus Lucifugimonas</taxon>
    </lineage>
</organism>
<protein>
    <recommendedName>
        <fullName evidence="2">T6SS Phospholipase effector Tle1-like catalytic domain-containing protein</fullName>
    </recommendedName>
</protein>
<feature type="region of interest" description="Disordered" evidence="1">
    <location>
        <begin position="342"/>
        <end position="383"/>
    </location>
</feature>
<accession>A0AAJ5ZF70</accession>
<dbReference type="PANTHER" id="PTHR33840">
    <property type="match status" value="1"/>
</dbReference>
<dbReference type="Pfam" id="PF09994">
    <property type="entry name" value="T6SS_Tle1-like_cat"/>
    <property type="match status" value="1"/>
</dbReference>
<feature type="compositionally biased region" description="Basic and acidic residues" evidence="1">
    <location>
        <begin position="368"/>
        <end position="383"/>
    </location>
</feature>
<name>A0AAJ5ZF70_9CHLR</name>
<feature type="region of interest" description="Disordered" evidence="1">
    <location>
        <begin position="239"/>
        <end position="262"/>
    </location>
</feature>
<dbReference type="Proteomes" id="UP001219901">
    <property type="component" value="Chromosome"/>
</dbReference>
<reference evidence="4" key="2">
    <citation type="submission" date="2023-06" db="EMBL/GenBank/DDBJ databases">
        <title>Pangenomics reveal diversification of enzyme families and niche specialization in globally abundant SAR202 bacteria.</title>
        <authorList>
            <person name="Saw J.H.W."/>
        </authorList>
    </citation>
    <scope>NUCLEOTIDE SEQUENCE [LARGE SCALE GENOMIC DNA]</scope>
    <source>
        <strain evidence="4">JH1073</strain>
    </source>
</reference>
<dbReference type="EMBL" id="CP046147">
    <property type="protein sequence ID" value="WFG39880.1"/>
    <property type="molecule type" value="Genomic_DNA"/>
</dbReference>
<evidence type="ECO:0000313" key="4">
    <source>
        <dbReference type="Proteomes" id="UP001219901"/>
    </source>
</evidence>
<evidence type="ECO:0000259" key="2">
    <source>
        <dbReference type="Pfam" id="PF09994"/>
    </source>
</evidence>
<sequence>MKRIIICCDGTGADENRRQISNIRMTYLATKDQPDQYAWYDRGVGTGSAKDVAWGGLTGAGLTLNIEQAYLQLVEHYEKGDEIFLFGFSRGAYTVRSLGGLIRNIGLLRRDRAGALEVGFEMYTSKKCGPDSITARKFRATNSNEVTIKFMGVYDTVGSVGQPQKLWLRITGEEKEWFKKWGFHDYRLSSLILNGYQALAIDEKRRPFRPQIWNDPKVEREWPAEANDSCPELEKAHPKLFEKAPIEPTEAEQEAEKDRRKNQVIDQQWLRGCHTDIGGGNHPPGLSNTTLRWMLDAACKLDLKVDKNYIDTYANPLVSKQINDSYKHPYKLLGKAHREIGTRSPRTESLHPSVDQFEADYPEQNEELPIKLKEYRDRSKTKE</sequence>